<evidence type="ECO:0000313" key="5">
    <source>
        <dbReference type="EnsemblPlants" id="OGLUM01G38590.1"/>
    </source>
</evidence>
<protein>
    <recommendedName>
        <fullName evidence="4">PsbP C-terminal domain-containing protein</fullName>
    </recommendedName>
</protein>
<dbReference type="GO" id="GO:0080043">
    <property type="term" value="F:quercetin 3-O-glucosyltransferase activity"/>
    <property type="evidence" value="ECO:0007669"/>
    <property type="project" value="TreeGrafter"/>
</dbReference>
<reference evidence="5" key="2">
    <citation type="submission" date="2015-04" db="UniProtKB">
        <authorList>
            <consortium name="EnsemblPlants"/>
        </authorList>
    </citation>
    <scope>IDENTIFICATION</scope>
</reference>
<reference evidence="5" key="3">
    <citation type="submission" date="2018-05" db="EMBL/GenBank/DDBJ databases">
        <title>OgluRS3 (Oryza glumaepatula Reference Sequence Version 3).</title>
        <authorList>
            <person name="Zhang J."/>
            <person name="Kudrna D."/>
            <person name="Lee S."/>
            <person name="Talag J."/>
            <person name="Welchert J."/>
            <person name="Wing R.A."/>
        </authorList>
    </citation>
    <scope>NUCLEOTIDE SEQUENCE [LARGE SCALE GENOMIC DNA]</scope>
</reference>
<dbReference type="GO" id="GO:0080044">
    <property type="term" value="F:quercetin 7-O-glucosyltransferase activity"/>
    <property type="evidence" value="ECO:0007669"/>
    <property type="project" value="TreeGrafter"/>
</dbReference>
<dbReference type="Gene3D" id="3.40.50.2000">
    <property type="entry name" value="Glycogen Phosphorylase B"/>
    <property type="match status" value="2"/>
</dbReference>
<dbReference type="CDD" id="cd03784">
    <property type="entry name" value="GT1_Gtf-like"/>
    <property type="match status" value="1"/>
</dbReference>
<name>A0A0D9YGA3_9ORYZ</name>
<dbReference type="SUPFAM" id="SSF55724">
    <property type="entry name" value="Mog1p/PsbP-like"/>
    <property type="match status" value="1"/>
</dbReference>
<dbReference type="SUPFAM" id="SSF53756">
    <property type="entry name" value="UDP-Glycosyltransferase/glycogen phosphorylase"/>
    <property type="match status" value="1"/>
</dbReference>
<proteinExistence type="inferred from homology"/>
<sequence length="755" mass="81527">MASSSVLSPLLRALRPSTSCSGRSSATHYNSAAAVVAAGGAAPRPAPLAAVVSHRRELLLGAALGAAFLKAPLPAEAREVEVGAVLPPAASNPGFVFFRATSKDTPALRAGNVQPYEFILPPTWKQTRVANILSGNYCQPKCAEPWVEVKFEDDKQGKVQVVASPLIRLTNRPNATIEDIGSPERLIASLGPFVTGNTFDSDELVDTSVEKIDGQTYYSYVLETPLALTGSHNLAKATAKGNTVVLFVASASDKQWQSSEKVLKTIVDSFKFHQEDTNSSRDSPIEIIMASTAVSRHVVAVPYPGRGHINPMLAACRLLAAADGELTVTVVVTEEWHGLLASAGVPATLPPAGRVRLATIPNVIPSEHGRGADPAGFFEAVDSKMGVAVEQLLDRLERRPDAIVADTYLAWGVPAGAVRGIPVCSLWTMAATFFWALYNIHLWPPVDDREGEQELSRKSLEQYVPGCSSVRLSDVKIFRSWERSMKLTTEAFVNVRKAQCVLFTSFYELEPCAMDRITQAVPFPVYPVGPSISDMPLDGGAGKIDDEEHRAWLDAQPERSVLYVSFGSVVSMWPSQLEEVAVALRDSAVRFFWVARDSASAGDLRRIAGGNGLVVPWCDQLGVLCHRSVGGFLSHCGWNSLLEAVFAGVPLLALPVVWDQVVDARVVADEWRIGVNLSEQRREEDDGGGVVVGRDAIRAAAARLMDPDDGESREMRRRAALLREACRGAVQDGGSSRRSLNGFVKDLADGRLNFQ</sequence>
<evidence type="ECO:0000259" key="4">
    <source>
        <dbReference type="Pfam" id="PF01789"/>
    </source>
</evidence>
<keyword evidence="3" id="KW-0808">Transferase</keyword>
<dbReference type="GO" id="GO:0019898">
    <property type="term" value="C:extrinsic component of membrane"/>
    <property type="evidence" value="ECO:0007669"/>
    <property type="project" value="InterPro"/>
</dbReference>
<dbReference type="InterPro" id="IPR016123">
    <property type="entry name" value="Mog1/PsbP_a/b/a-sand"/>
</dbReference>
<dbReference type="EnsemblPlants" id="OGLUM01G38590.1">
    <property type="protein sequence ID" value="OGLUM01G38590.1"/>
    <property type="gene ID" value="OGLUM01G38590"/>
</dbReference>
<dbReference type="InterPro" id="IPR035595">
    <property type="entry name" value="UDP_glycos_trans_CS"/>
</dbReference>
<dbReference type="PANTHER" id="PTHR11926:SF1395">
    <property type="entry name" value="GLYCOSYLTRANSFERASE"/>
    <property type="match status" value="1"/>
</dbReference>
<comment type="similarity">
    <text evidence="1">Belongs to the UDP-glycosyltransferase family.</text>
</comment>
<evidence type="ECO:0000256" key="1">
    <source>
        <dbReference type="ARBA" id="ARBA00009995"/>
    </source>
</evidence>
<dbReference type="Pfam" id="PF01789">
    <property type="entry name" value="PsbP"/>
    <property type="match status" value="1"/>
</dbReference>
<dbReference type="HOGENOM" id="CLU_368964_0_0_1"/>
<dbReference type="Gramene" id="OGLUM01G38590.1">
    <property type="protein sequence ID" value="OGLUM01G38590.1"/>
    <property type="gene ID" value="OGLUM01G38590"/>
</dbReference>
<evidence type="ECO:0000313" key="6">
    <source>
        <dbReference type="Proteomes" id="UP000026961"/>
    </source>
</evidence>
<dbReference type="Gene3D" id="3.40.1000.10">
    <property type="entry name" value="Mog1/PsbP, alpha/beta/alpha sandwich"/>
    <property type="match status" value="1"/>
</dbReference>
<dbReference type="FunFam" id="3.40.50.2000:FF:000060">
    <property type="entry name" value="Glycosyltransferase"/>
    <property type="match status" value="1"/>
</dbReference>
<dbReference type="Proteomes" id="UP000026961">
    <property type="component" value="Chromosome 1"/>
</dbReference>
<feature type="domain" description="PsbP C-terminal" evidence="4">
    <location>
        <begin position="115"/>
        <end position="272"/>
    </location>
</feature>
<dbReference type="AlphaFoldDB" id="A0A0D9YGA3"/>
<organism evidence="5">
    <name type="scientific">Oryza glumipatula</name>
    <dbReference type="NCBI Taxonomy" id="40148"/>
    <lineage>
        <taxon>Eukaryota</taxon>
        <taxon>Viridiplantae</taxon>
        <taxon>Streptophyta</taxon>
        <taxon>Embryophyta</taxon>
        <taxon>Tracheophyta</taxon>
        <taxon>Spermatophyta</taxon>
        <taxon>Magnoliopsida</taxon>
        <taxon>Liliopsida</taxon>
        <taxon>Poales</taxon>
        <taxon>Poaceae</taxon>
        <taxon>BOP clade</taxon>
        <taxon>Oryzoideae</taxon>
        <taxon>Oryzeae</taxon>
        <taxon>Oryzinae</taxon>
        <taxon>Oryza</taxon>
    </lineage>
</organism>
<dbReference type="GO" id="GO:0005509">
    <property type="term" value="F:calcium ion binding"/>
    <property type="evidence" value="ECO:0007669"/>
    <property type="project" value="InterPro"/>
</dbReference>
<reference evidence="5" key="1">
    <citation type="submission" date="2013-08" db="EMBL/GenBank/DDBJ databases">
        <title>Oryza genome evolution.</title>
        <authorList>
            <person name="Wing R.A."/>
            <person name="Panaud O."/>
            <person name="Oliveira A.C."/>
        </authorList>
    </citation>
    <scope>NUCLEOTIDE SEQUENCE</scope>
</reference>
<dbReference type="Pfam" id="PF00201">
    <property type="entry name" value="UDPGT"/>
    <property type="match status" value="1"/>
</dbReference>
<dbReference type="InterPro" id="IPR002213">
    <property type="entry name" value="UDP_glucos_trans"/>
</dbReference>
<dbReference type="eggNOG" id="KOG1192">
    <property type="taxonomic scope" value="Eukaryota"/>
</dbReference>
<dbReference type="PROSITE" id="PS00375">
    <property type="entry name" value="UDPGT"/>
    <property type="match status" value="1"/>
</dbReference>
<keyword evidence="6" id="KW-1185">Reference proteome</keyword>
<dbReference type="InterPro" id="IPR002683">
    <property type="entry name" value="PsbP_C"/>
</dbReference>
<dbReference type="GO" id="GO:0009654">
    <property type="term" value="C:photosystem II oxygen evolving complex"/>
    <property type="evidence" value="ECO:0007669"/>
    <property type="project" value="InterPro"/>
</dbReference>
<keyword evidence="2" id="KW-0328">Glycosyltransferase</keyword>
<dbReference type="PANTHER" id="PTHR11926">
    <property type="entry name" value="GLUCOSYL/GLUCURONOSYL TRANSFERASES"/>
    <property type="match status" value="1"/>
</dbReference>
<accession>A0A0D9YGA3</accession>
<evidence type="ECO:0000256" key="2">
    <source>
        <dbReference type="ARBA" id="ARBA00022676"/>
    </source>
</evidence>
<dbReference type="FunFam" id="3.40.50.2000:FF:000152">
    <property type="entry name" value="Glycosyltransferase"/>
    <property type="match status" value="1"/>
</dbReference>
<evidence type="ECO:0000256" key="3">
    <source>
        <dbReference type="ARBA" id="ARBA00022679"/>
    </source>
</evidence>
<dbReference type="GO" id="GO:0015979">
    <property type="term" value="P:photosynthesis"/>
    <property type="evidence" value="ECO:0007669"/>
    <property type="project" value="InterPro"/>
</dbReference>